<evidence type="ECO:0000313" key="3">
    <source>
        <dbReference type="Proteomes" id="UP000826550"/>
    </source>
</evidence>
<evidence type="ECO:0000259" key="1">
    <source>
        <dbReference type="Pfam" id="PF07872"/>
    </source>
</evidence>
<protein>
    <submittedName>
        <fullName evidence="2">DUF1659 domain-containing protein</fullName>
    </submittedName>
</protein>
<keyword evidence="3" id="KW-1185">Reference proteome</keyword>
<sequence length="74" mass="8101">MSFELLDQSIQYSFYNPKYGKEKTKSRIFRNLKKGASAAGLAKVGDALAILQGDDLIAATLIQKQAIPLIEEGN</sequence>
<accession>A0ABX8WBI5</accession>
<dbReference type="Pfam" id="PF07872">
    <property type="entry name" value="DUF1659"/>
    <property type="match status" value="1"/>
</dbReference>
<name>A0ABX8WBI5_9LACO</name>
<dbReference type="InterPro" id="IPR012454">
    <property type="entry name" value="DUF1659"/>
</dbReference>
<dbReference type="RefSeq" id="WP_220220240.1">
    <property type="nucleotide sequence ID" value="NZ_CP048268.1"/>
</dbReference>
<gene>
    <name evidence="2" type="ORF">GYM71_09175</name>
</gene>
<feature type="domain" description="DUF1659" evidence="1">
    <location>
        <begin position="4"/>
        <end position="67"/>
    </location>
</feature>
<organism evidence="2 3">
    <name type="scientific">Lactobacillus panisapium</name>
    <dbReference type="NCBI Taxonomy" id="2012495"/>
    <lineage>
        <taxon>Bacteria</taxon>
        <taxon>Bacillati</taxon>
        <taxon>Bacillota</taxon>
        <taxon>Bacilli</taxon>
        <taxon>Lactobacillales</taxon>
        <taxon>Lactobacillaceae</taxon>
        <taxon>Lactobacillus</taxon>
    </lineage>
</organism>
<dbReference type="EMBL" id="CP048268">
    <property type="protein sequence ID" value="QYN53578.1"/>
    <property type="molecule type" value="Genomic_DNA"/>
</dbReference>
<dbReference type="Proteomes" id="UP000826550">
    <property type="component" value="Chromosome"/>
</dbReference>
<evidence type="ECO:0000313" key="2">
    <source>
        <dbReference type="EMBL" id="QYN53578.1"/>
    </source>
</evidence>
<reference evidence="2 3" key="1">
    <citation type="submission" date="2020-01" db="EMBL/GenBank/DDBJ databases">
        <title>Vast differences in strain-level diversity in the gut microbiota of two closely related honey bee species.</title>
        <authorList>
            <person name="Ellegaard K.M."/>
            <person name="Suenami S."/>
            <person name="Miyazaki R."/>
            <person name="Engel P."/>
        </authorList>
    </citation>
    <scope>NUCLEOTIDE SEQUENCE [LARGE SCALE GENOMIC DNA]</scope>
    <source>
        <strain evidence="2 3">ESL0416</strain>
    </source>
</reference>
<proteinExistence type="predicted"/>